<sequence>MNNSQLSHCQDNHCYSHQDMYPIVDYTSAHHCNTGYQYSHTVLEAPMPVMNPTITWCPTAEFNPTGNKFPAALYSNDTPPPEESLNTLLREQNDKYMTFTNTPLSPMSMRSVDTFDAPLSPSYHHSPSLYYAQNDDAYLQDYPHQQIQLQMQYELEHMQSPSNHFVQDPYNTTFDMNQFNYPQQQHHQYHHQVNTAMMTPSTTTTTTTTTSTKRKRNSGKRTPASQLICPTCSRKFSRPYNLKSHQRTHTNERPYVCHYPGCSWTFARPHDLKRHDLLHSGIKKYICSCGKPFARSDAFKRHQAVDKVCSLRKA</sequence>
<dbReference type="EMBL" id="JAEPRD010000009">
    <property type="protein sequence ID" value="KAG2211262.1"/>
    <property type="molecule type" value="Genomic_DNA"/>
</dbReference>
<dbReference type="InterPro" id="IPR036236">
    <property type="entry name" value="Znf_C2H2_sf"/>
</dbReference>
<keyword evidence="9" id="KW-1185">Reference proteome</keyword>
<feature type="domain" description="C2H2-type" evidence="7">
    <location>
        <begin position="227"/>
        <end position="254"/>
    </location>
</feature>
<name>A0A8H7RHU0_9FUNG</name>
<evidence type="ECO:0000256" key="1">
    <source>
        <dbReference type="ARBA" id="ARBA00022723"/>
    </source>
</evidence>
<evidence type="ECO:0000259" key="7">
    <source>
        <dbReference type="PROSITE" id="PS50157"/>
    </source>
</evidence>
<dbReference type="AlphaFoldDB" id="A0A8H7RHU0"/>
<evidence type="ECO:0000256" key="6">
    <source>
        <dbReference type="SAM" id="MobiDB-lite"/>
    </source>
</evidence>
<comment type="caution">
    <text evidence="8">The sequence shown here is derived from an EMBL/GenBank/DDBJ whole genome shotgun (WGS) entry which is preliminary data.</text>
</comment>
<proteinExistence type="predicted"/>
<dbReference type="GO" id="GO:0000981">
    <property type="term" value="F:DNA-binding transcription factor activity, RNA polymerase II-specific"/>
    <property type="evidence" value="ECO:0007669"/>
    <property type="project" value="TreeGrafter"/>
</dbReference>
<keyword evidence="2" id="KW-0677">Repeat</keyword>
<dbReference type="GO" id="GO:0008270">
    <property type="term" value="F:zinc ion binding"/>
    <property type="evidence" value="ECO:0007669"/>
    <property type="project" value="UniProtKB-KW"/>
</dbReference>
<dbReference type="FunFam" id="3.30.160.60:FF:000446">
    <property type="entry name" value="Zinc finger protein"/>
    <property type="match status" value="1"/>
</dbReference>
<evidence type="ECO:0000313" key="8">
    <source>
        <dbReference type="EMBL" id="KAG2211262.1"/>
    </source>
</evidence>
<keyword evidence="1" id="KW-0479">Metal-binding</keyword>
<reference evidence="8" key="1">
    <citation type="submission" date="2020-12" db="EMBL/GenBank/DDBJ databases">
        <title>Metabolic potential, ecology and presence of endohyphal bacteria is reflected in genomic diversity of Mucoromycotina.</title>
        <authorList>
            <person name="Muszewska A."/>
            <person name="Okrasinska A."/>
            <person name="Steczkiewicz K."/>
            <person name="Drgas O."/>
            <person name="Orlowska M."/>
            <person name="Perlinska-Lenart U."/>
            <person name="Aleksandrzak-Piekarczyk T."/>
            <person name="Szatraj K."/>
            <person name="Zielenkiewicz U."/>
            <person name="Pilsyk S."/>
            <person name="Malc E."/>
            <person name="Mieczkowski P."/>
            <person name="Kruszewska J.S."/>
            <person name="Biernat P."/>
            <person name="Pawlowska J."/>
        </authorList>
    </citation>
    <scope>NUCLEOTIDE SEQUENCE</scope>
    <source>
        <strain evidence="8">WA0000017839</strain>
    </source>
</reference>
<feature type="domain" description="C2H2-type" evidence="7">
    <location>
        <begin position="255"/>
        <end position="284"/>
    </location>
</feature>
<evidence type="ECO:0000256" key="5">
    <source>
        <dbReference type="PROSITE-ProRule" id="PRU00042"/>
    </source>
</evidence>
<dbReference type="FunFam" id="3.30.160.60:FF:000125">
    <property type="entry name" value="Putative zinc finger protein 143"/>
    <property type="match status" value="1"/>
</dbReference>
<dbReference type="PROSITE" id="PS50157">
    <property type="entry name" value="ZINC_FINGER_C2H2_2"/>
    <property type="match status" value="2"/>
</dbReference>
<feature type="region of interest" description="Disordered" evidence="6">
    <location>
        <begin position="200"/>
        <end position="224"/>
    </location>
</feature>
<gene>
    <name evidence="8" type="ORF">INT47_006382</name>
</gene>
<keyword evidence="4" id="KW-0862">Zinc</keyword>
<dbReference type="InterPro" id="IPR013087">
    <property type="entry name" value="Znf_C2H2_type"/>
</dbReference>
<evidence type="ECO:0000256" key="3">
    <source>
        <dbReference type="ARBA" id="ARBA00022771"/>
    </source>
</evidence>
<evidence type="ECO:0000256" key="2">
    <source>
        <dbReference type="ARBA" id="ARBA00022737"/>
    </source>
</evidence>
<feature type="compositionally biased region" description="Low complexity" evidence="6">
    <location>
        <begin position="200"/>
        <end position="211"/>
    </location>
</feature>
<dbReference type="PANTHER" id="PTHR23235">
    <property type="entry name" value="KRUEPPEL-LIKE TRANSCRIPTION FACTOR"/>
    <property type="match status" value="1"/>
</dbReference>
<dbReference type="GO" id="GO:0000978">
    <property type="term" value="F:RNA polymerase II cis-regulatory region sequence-specific DNA binding"/>
    <property type="evidence" value="ECO:0007669"/>
    <property type="project" value="TreeGrafter"/>
</dbReference>
<dbReference type="SMART" id="SM00355">
    <property type="entry name" value="ZnF_C2H2"/>
    <property type="match status" value="2"/>
</dbReference>
<evidence type="ECO:0000313" key="9">
    <source>
        <dbReference type="Proteomes" id="UP000603453"/>
    </source>
</evidence>
<dbReference type="SUPFAM" id="SSF57667">
    <property type="entry name" value="beta-beta-alpha zinc fingers"/>
    <property type="match status" value="2"/>
</dbReference>
<dbReference type="Pfam" id="PF00096">
    <property type="entry name" value="zf-C2H2"/>
    <property type="match status" value="2"/>
</dbReference>
<keyword evidence="3 5" id="KW-0863">Zinc-finger</keyword>
<protein>
    <recommendedName>
        <fullName evidence="7">C2H2-type domain-containing protein</fullName>
    </recommendedName>
</protein>
<dbReference type="OrthoDB" id="4748970at2759"/>
<accession>A0A8H7RHU0</accession>
<dbReference type="Proteomes" id="UP000603453">
    <property type="component" value="Unassembled WGS sequence"/>
</dbReference>
<organism evidence="8 9">
    <name type="scientific">Mucor saturninus</name>
    <dbReference type="NCBI Taxonomy" id="64648"/>
    <lineage>
        <taxon>Eukaryota</taxon>
        <taxon>Fungi</taxon>
        <taxon>Fungi incertae sedis</taxon>
        <taxon>Mucoromycota</taxon>
        <taxon>Mucoromycotina</taxon>
        <taxon>Mucoromycetes</taxon>
        <taxon>Mucorales</taxon>
        <taxon>Mucorineae</taxon>
        <taxon>Mucoraceae</taxon>
        <taxon>Mucor</taxon>
    </lineage>
</organism>
<evidence type="ECO:0000256" key="4">
    <source>
        <dbReference type="ARBA" id="ARBA00022833"/>
    </source>
</evidence>
<dbReference type="PANTHER" id="PTHR23235:SF120">
    <property type="entry name" value="KRUPPEL-LIKE FACTOR 15"/>
    <property type="match status" value="1"/>
</dbReference>
<dbReference type="Gene3D" id="3.30.160.60">
    <property type="entry name" value="Classic Zinc Finger"/>
    <property type="match status" value="3"/>
</dbReference>
<dbReference type="PROSITE" id="PS00028">
    <property type="entry name" value="ZINC_FINGER_C2H2_1"/>
    <property type="match status" value="2"/>
</dbReference>